<dbReference type="AlphaFoldDB" id="A0A0F6YP12"/>
<organism evidence="8 9">
    <name type="scientific">Sandaracinus amylolyticus</name>
    <dbReference type="NCBI Taxonomy" id="927083"/>
    <lineage>
        <taxon>Bacteria</taxon>
        <taxon>Pseudomonadati</taxon>
        <taxon>Myxococcota</taxon>
        <taxon>Polyangia</taxon>
        <taxon>Polyangiales</taxon>
        <taxon>Sandaracinaceae</taxon>
        <taxon>Sandaracinus</taxon>
    </lineage>
</organism>
<feature type="transmembrane region" description="Helical" evidence="6">
    <location>
        <begin position="477"/>
        <end position="496"/>
    </location>
</feature>
<evidence type="ECO:0000313" key="8">
    <source>
        <dbReference type="EMBL" id="AKF10972.1"/>
    </source>
</evidence>
<dbReference type="PROSITE" id="PS50011">
    <property type="entry name" value="PROTEIN_KINASE_DOM"/>
    <property type="match status" value="1"/>
</dbReference>
<dbReference type="PANTHER" id="PTHR43289:SF6">
    <property type="entry name" value="SERINE_THREONINE-PROTEIN KINASE NEKL-3"/>
    <property type="match status" value="1"/>
</dbReference>
<feature type="transmembrane region" description="Helical" evidence="6">
    <location>
        <begin position="549"/>
        <end position="570"/>
    </location>
</feature>
<dbReference type="OrthoDB" id="9801841at2"/>
<dbReference type="STRING" id="927083.DB32_008121"/>
<proteinExistence type="predicted"/>
<feature type="binding site" evidence="5">
    <location>
        <position position="62"/>
    </location>
    <ligand>
        <name>ATP</name>
        <dbReference type="ChEBI" id="CHEBI:30616"/>
    </ligand>
</feature>
<name>A0A0F6YP12_9BACT</name>
<evidence type="ECO:0000256" key="4">
    <source>
        <dbReference type="ARBA" id="ARBA00022840"/>
    </source>
</evidence>
<dbReference type="Gene3D" id="3.30.200.20">
    <property type="entry name" value="Phosphorylase Kinase, domain 1"/>
    <property type="match status" value="1"/>
</dbReference>
<dbReference type="GO" id="GO:0004674">
    <property type="term" value="F:protein serine/threonine kinase activity"/>
    <property type="evidence" value="ECO:0007669"/>
    <property type="project" value="TreeGrafter"/>
</dbReference>
<dbReference type="SUPFAM" id="SSF56112">
    <property type="entry name" value="Protein kinase-like (PK-like)"/>
    <property type="match status" value="1"/>
</dbReference>
<dbReference type="PROSITE" id="PS00107">
    <property type="entry name" value="PROTEIN_KINASE_ATP"/>
    <property type="match status" value="1"/>
</dbReference>
<dbReference type="PROSITE" id="PS00108">
    <property type="entry name" value="PROTEIN_KINASE_ST"/>
    <property type="match status" value="1"/>
</dbReference>
<feature type="transmembrane region" description="Helical" evidence="6">
    <location>
        <begin position="503"/>
        <end position="529"/>
    </location>
</feature>
<evidence type="ECO:0000313" key="9">
    <source>
        <dbReference type="Proteomes" id="UP000034883"/>
    </source>
</evidence>
<dbReference type="RefSeq" id="WP_053237887.1">
    <property type="nucleotide sequence ID" value="NZ_CP011125.1"/>
</dbReference>
<evidence type="ECO:0000256" key="1">
    <source>
        <dbReference type="ARBA" id="ARBA00022679"/>
    </source>
</evidence>
<feature type="transmembrane region" description="Helical" evidence="6">
    <location>
        <begin position="454"/>
        <end position="471"/>
    </location>
</feature>
<reference evidence="8 9" key="1">
    <citation type="submission" date="2015-03" db="EMBL/GenBank/DDBJ databases">
        <title>Genome assembly of Sandaracinus amylolyticus DSM 53668.</title>
        <authorList>
            <person name="Sharma G."/>
            <person name="Subramanian S."/>
        </authorList>
    </citation>
    <scope>NUCLEOTIDE SEQUENCE [LARGE SCALE GENOMIC DNA]</scope>
    <source>
        <strain evidence="8 9">DSM 53668</strain>
    </source>
</reference>
<evidence type="ECO:0000256" key="6">
    <source>
        <dbReference type="SAM" id="Phobius"/>
    </source>
</evidence>
<sequence length="601" mass="65922">MGDDEAPDLTEAGGHDLRLSAAEISDPQFQARYELDSLLGSGGMGEVSLVRDRRLQREIALKVLRASAAADPELRKRFQREALLQARLDHPAIVPVYDYESTDDRLYFTMKRVRGRTLRDVIDAIAEGDEATRAEWGRGRLLSAFVQVCRAIDYAHAHGVLHRDLKPQNVMLGGFGEVHVIDWGIAKHLDRASSDADGTLATIEGESLGTIGYMAPEQIVGDDVTPATDVFSLGAIVFEVLGGGPLVPPGSRSERATATLKGVELRVRERARELEMPPELEAVVLRATMREPRARYGSARELAEAVQRYLDGDRDAERRRELADECVRKAERMLAIQDERARAIVRPAAVKELARALALDPSHDVASALLGRSLLEPPAEVPAEARAVLERTQEESEREAARTGTFRYLLWLSFAPWYAAMGVRDWVTFTIIVALTAASALLMGLVWKGKLPTKAGLLAFVTSTTTLAMFSRAFSPLVIVASLAATNVMFFSGYVAPRERRAIVLFTCLAIMAPYALEMIGAMPASFTITDETIVIVPWLLGYHPTGTLVFMIAMTLTATAVPALAAGRVRDALTKAQERLAITAWQLGELVPKRKDERGE</sequence>
<keyword evidence="6" id="KW-0472">Membrane</keyword>
<dbReference type="GO" id="GO:0005524">
    <property type="term" value="F:ATP binding"/>
    <property type="evidence" value="ECO:0007669"/>
    <property type="project" value="UniProtKB-UniRule"/>
</dbReference>
<keyword evidence="4 5" id="KW-0067">ATP-binding</keyword>
<keyword evidence="9" id="KW-1185">Reference proteome</keyword>
<dbReference type="KEGG" id="samy:DB32_008121"/>
<keyword evidence="3 8" id="KW-0418">Kinase</keyword>
<protein>
    <submittedName>
        <fullName evidence="8">Serine/threonine-protein kinase PknB</fullName>
    </submittedName>
</protein>
<accession>A0A0F6YP12</accession>
<feature type="domain" description="Protein kinase" evidence="7">
    <location>
        <begin position="33"/>
        <end position="310"/>
    </location>
</feature>
<keyword evidence="6" id="KW-0812">Transmembrane</keyword>
<dbReference type="Proteomes" id="UP000034883">
    <property type="component" value="Chromosome"/>
</dbReference>
<dbReference type="InterPro" id="IPR017441">
    <property type="entry name" value="Protein_kinase_ATP_BS"/>
</dbReference>
<dbReference type="EMBL" id="CP011125">
    <property type="protein sequence ID" value="AKF10972.1"/>
    <property type="molecule type" value="Genomic_DNA"/>
</dbReference>
<dbReference type="CDD" id="cd14014">
    <property type="entry name" value="STKc_PknB_like"/>
    <property type="match status" value="1"/>
</dbReference>
<evidence type="ECO:0000256" key="5">
    <source>
        <dbReference type="PROSITE-ProRule" id="PRU10141"/>
    </source>
</evidence>
<dbReference type="InterPro" id="IPR008271">
    <property type="entry name" value="Ser/Thr_kinase_AS"/>
</dbReference>
<dbReference type="SMART" id="SM00220">
    <property type="entry name" value="S_TKc"/>
    <property type="match status" value="1"/>
</dbReference>
<evidence type="ECO:0000259" key="7">
    <source>
        <dbReference type="PROSITE" id="PS50011"/>
    </source>
</evidence>
<keyword evidence="1" id="KW-0808">Transferase</keyword>
<dbReference type="Pfam" id="PF00069">
    <property type="entry name" value="Pkinase"/>
    <property type="match status" value="1"/>
</dbReference>
<dbReference type="Gene3D" id="1.10.510.10">
    <property type="entry name" value="Transferase(Phosphotransferase) domain 1"/>
    <property type="match status" value="1"/>
</dbReference>
<evidence type="ECO:0000256" key="2">
    <source>
        <dbReference type="ARBA" id="ARBA00022741"/>
    </source>
</evidence>
<feature type="transmembrane region" description="Helical" evidence="6">
    <location>
        <begin position="426"/>
        <end position="447"/>
    </location>
</feature>
<dbReference type="InterPro" id="IPR000719">
    <property type="entry name" value="Prot_kinase_dom"/>
</dbReference>
<gene>
    <name evidence="8" type="ORF">DB32_008121</name>
</gene>
<keyword evidence="6" id="KW-1133">Transmembrane helix</keyword>
<evidence type="ECO:0000256" key="3">
    <source>
        <dbReference type="ARBA" id="ARBA00022777"/>
    </source>
</evidence>
<dbReference type="InterPro" id="IPR011009">
    <property type="entry name" value="Kinase-like_dom_sf"/>
</dbReference>
<keyword evidence="2 5" id="KW-0547">Nucleotide-binding</keyword>
<dbReference type="PANTHER" id="PTHR43289">
    <property type="entry name" value="MITOGEN-ACTIVATED PROTEIN KINASE KINASE KINASE 20-RELATED"/>
    <property type="match status" value="1"/>
</dbReference>